<evidence type="ECO:0000256" key="3">
    <source>
        <dbReference type="SAM" id="MobiDB-lite"/>
    </source>
</evidence>
<dbReference type="STRING" id="1965070.A0A443RRY1"/>
<dbReference type="Pfam" id="PF00379">
    <property type="entry name" value="Chitin_bind_4"/>
    <property type="match status" value="1"/>
</dbReference>
<sequence length="157" mass="17834">IYVIFCVVLSLILGTFSEYDDKKDEENHVYKPYGFGYEIQDGWGNTQYRHEKSGAPWDVKGSYGYKDAWGIFRHVDYHADKWGFRASIKTNEPGTAPKNPASVKIDSHPDSNGHKYVEKHSSGHHSESKKIETYSSPEEAPLVVAPEAPKNTHENVY</sequence>
<dbReference type="Proteomes" id="UP000285301">
    <property type="component" value="Unassembled WGS sequence"/>
</dbReference>
<feature type="non-terminal residue" evidence="5">
    <location>
        <position position="1"/>
    </location>
</feature>
<dbReference type="InterPro" id="IPR050468">
    <property type="entry name" value="Cuticle_Struct_Prot"/>
</dbReference>
<dbReference type="EMBL" id="NCKU01000009">
    <property type="protein sequence ID" value="RWS17988.1"/>
    <property type="molecule type" value="Genomic_DNA"/>
</dbReference>
<dbReference type="PROSITE" id="PS51155">
    <property type="entry name" value="CHIT_BIND_RR_2"/>
    <property type="match status" value="1"/>
</dbReference>
<keyword evidence="6" id="KW-1185">Reference proteome</keyword>
<keyword evidence="4" id="KW-0732">Signal</keyword>
<dbReference type="AlphaFoldDB" id="A0A443RRY1"/>
<feature type="signal peptide" evidence="4">
    <location>
        <begin position="1"/>
        <end position="17"/>
    </location>
</feature>
<evidence type="ECO:0000256" key="4">
    <source>
        <dbReference type="SAM" id="SignalP"/>
    </source>
</evidence>
<evidence type="ECO:0000256" key="1">
    <source>
        <dbReference type="ARBA" id="ARBA00022460"/>
    </source>
</evidence>
<dbReference type="InterPro" id="IPR000618">
    <property type="entry name" value="Insect_cuticle"/>
</dbReference>
<comment type="caution">
    <text evidence="5">The sequence shown here is derived from an EMBL/GenBank/DDBJ whole genome shotgun (WGS) entry which is preliminary data.</text>
</comment>
<evidence type="ECO:0000313" key="5">
    <source>
        <dbReference type="EMBL" id="RWS17988.1"/>
    </source>
</evidence>
<accession>A0A443RRY1</accession>
<dbReference type="GO" id="GO:0008010">
    <property type="term" value="F:structural constituent of chitin-based larval cuticle"/>
    <property type="evidence" value="ECO:0007669"/>
    <property type="project" value="TreeGrafter"/>
</dbReference>
<organism evidence="5 6">
    <name type="scientific">Dinothrombium tinctorium</name>
    <dbReference type="NCBI Taxonomy" id="1965070"/>
    <lineage>
        <taxon>Eukaryota</taxon>
        <taxon>Metazoa</taxon>
        <taxon>Ecdysozoa</taxon>
        <taxon>Arthropoda</taxon>
        <taxon>Chelicerata</taxon>
        <taxon>Arachnida</taxon>
        <taxon>Acari</taxon>
        <taxon>Acariformes</taxon>
        <taxon>Trombidiformes</taxon>
        <taxon>Prostigmata</taxon>
        <taxon>Anystina</taxon>
        <taxon>Parasitengona</taxon>
        <taxon>Trombidioidea</taxon>
        <taxon>Trombidiidae</taxon>
        <taxon>Dinothrombium</taxon>
    </lineage>
</organism>
<feature type="region of interest" description="Disordered" evidence="3">
    <location>
        <begin position="91"/>
        <end position="157"/>
    </location>
</feature>
<feature type="chain" id="PRO_5019087345" evidence="4">
    <location>
        <begin position="18"/>
        <end position="157"/>
    </location>
</feature>
<evidence type="ECO:0000313" key="6">
    <source>
        <dbReference type="Proteomes" id="UP000285301"/>
    </source>
</evidence>
<dbReference type="OrthoDB" id="6433771at2759"/>
<dbReference type="PANTHER" id="PTHR10380">
    <property type="entry name" value="CUTICLE PROTEIN"/>
    <property type="match status" value="1"/>
</dbReference>
<dbReference type="GO" id="GO:0062129">
    <property type="term" value="C:chitin-based extracellular matrix"/>
    <property type="evidence" value="ECO:0007669"/>
    <property type="project" value="TreeGrafter"/>
</dbReference>
<evidence type="ECO:0000256" key="2">
    <source>
        <dbReference type="PROSITE-ProRule" id="PRU00497"/>
    </source>
</evidence>
<gene>
    <name evidence="5" type="ORF">B4U79_06506</name>
</gene>
<proteinExistence type="predicted"/>
<feature type="compositionally biased region" description="Basic and acidic residues" evidence="3">
    <location>
        <begin position="105"/>
        <end position="132"/>
    </location>
</feature>
<keyword evidence="1 2" id="KW-0193">Cuticle</keyword>
<dbReference type="PANTHER" id="PTHR10380:SF173">
    <property type="entry name" value="CUTICULAR PROTEIN 47EF, ISOFORM C-RELATED"/>
    <property type="match status" value="1"/>
</dbReference>
<name>A0A443RRY1_9ACAR</name>
<protein>
    <submittedName>
        <fullName evidence="5">Cuticle-like protein 7</fullName>
    </submittedName>
</protein>
<reference evidence="5 6" key="1">
    <citation type="journal article" date="2018" name="Gigascience">
        <title>Genomes of trombidid mites reveal novel predicted allergens and laterally-transferred genes associated with secondary metabolism.</title>
        <authorList>
            <person name="Dong X."/>
            <person name="Chaisiri K."/>
            <person name="Xia D."/>
            <person name="Armstrong S.D."/>
            <person name="Fang Y."/>
            <person name="Donnelly M.J."/>
            <person name="Kadowaki T."/>
            <person name="McGarry J.W."/>
            <person name="Darby A.C."/>
            <person name="Makepeace B.L."/>
        </authorList>
    </citation>
    <scope>NUCLEOTIDE SEQUENCE [LARGE SCALE GENOMIC DNA]</scope>
    <source>
        <strain evidence="5">UoL-WK</strain>
    </source>
</reference>